<sequence length="572" mass="64577">MSDHSTLQLHPRNTPATISGPTTLKKLAMMIFLMETLFLRKERDHGQPNDESRTKAMEKMQRELKKAQKENQKQQQELEAAGAREKRLEQQCNVLADQYYEQHGRHPPESEDEVDDQDNDKLFDLNLTSHLDPEYGEDSENDSGSPIMTLFPTSVRTISVRTQSPPVTSSKAPQQPQEVIQEEQLQLRQLEIIPGESGKLLRDYRGKSKKIIRRAIRTYEASVLAAYFCPDNEIQSNWAAGIWAEEMATLPEGEGEYELTDEICRMFYRRETRIRGITWDRLIPDPEARTGYMQTEIIVQGVCHLLFYAKNAYGIQSARLFSPIPRNFIATVFTLVEYYLDQWSTGSRKPRNLDEDVLATIWIKHLERVREWEEIDPSKTLGLFGNGGIRKGDYAGIGSEWSEKTVRMSKEDQKRAVEELRDLRIPESGDESEHCEEKSEVDELDSNASNCGDDASELDSCSNNGTEEQSTVHANAGFDATSGPELETDNEAQNSGNVVVAPVDNPSSFSTAGDTPGSSESTTAAVMEENVQIEGIMSVSKPKTKKRKQVVAVSESEGDAEMQKPKWKLRRG</sequence>
<protein>
    <recommendedName>
        <fullName evidence="2">DUF6532 domain-containing protein</fullName>
    </recommendedName>
</protein>
<dbReference type="Pfam" id="PF20149">
    <property type="entry name" value="DUF6532"/>
    <property type="match status" value="1"/>
</dbReference>
<dbReference type="InterPro" id="IPR045341">
    <property type="entry name" value="DUF6532"/>
</dbReference>
<evidence type="ECO:0000313" key="4">
    <source>
        <dbReference type="Proteomes" id="UP000799118"/>
    </source>
</evidence>
<feature type="compositionally biased region" description="Polar residues" evidence="1">
    <location>
        <begin position="505"/>
        <end position="524"/>
    </location>
</feature>
<gene>
    <name evidence="3" type="ORF">BT96DRAFT_999168</name>
</gene>
<feature type="region of interest" description="Disordered" evidence="1">
    <location>
        <begin position="43"/>
        <end position="84"/>
    </location>
</feature>
<feature type="region of interest" description="Disordered" evidence="1">
    <location>
        <begin position="408"/>
        <end position="572"/>
    </location>
</feature>
<feature type="domain" description="DUF6532" evidence="2">
    <location>
        <begin position="284"/>
        <end position="372"/>
    </location>
</feature>
<evidence type="ECO:0000313" key="3">
    <source>
        <dbReference type="EMBL" id="KAE9393725.1"/>
    </source>
</evidence>
<accession>A0A6A4H974</accession>
<dbReference type="AlphaFoldDB" id="A0A6A4H974"/>
<organism evidence="3 4">
    <name type="scientific">Gymnopus androsaceus JB14</name>
    <dbReference type="NCBI Taxonomy" id="1447944"/>
    <lineage>
        <taxon>Eukaryota</taxon>
        <taxon>Fungi</taxon>
        <taxon>Dikarya</taxon>
        <taxon>Basidiomycota</taxon>
        <taxon>Agaricomycotina</taxon>
        <taxon>Agaricomycetes</taxon>
        <taxon>Agaricomycetidae</taxon>
        <taxon>Agaricales</taxon>
        <taxon>Marasmiineae</taxon>
        <taxon>Omphalotaceae</taxon>
        <taxon>Gymnopus</taxon>
    </lineage>
</organism>
<feature type="compositionally biased region" description="Polar residues" evidence="1">
    <location>
        <begin position="459"/>
        <end position="473"/>
    </location>
</feature>
<dbReference type="EMBL" id="ML769565">
    <property type="protein sequence ID" value="KAE9393725.1"/>
    <property type="molecule type" value="Genomic_DNA"/>
</dbReference>
<feature type="compositionally biased region" description="Basic and acidic residues" evidence="1">
    <location>
        <begin position="43"/>
        <end position="72"/>
    </location>
</feature>
<feature type="compositionally biased region" description="Basic and acidic residues" evidence="1">
    <location>
        <begin position="408"/>
        <end position="438"/>
    </location>
</feature>
<reference evidence="3" key="1">
    <citation type="journal article" date="2019" name="Environ. Microbiol.">
        <title>Fungal ecological strategies reflected in gene transcription - a case study of two litter decomposers.</title>
        <authorList>
            <person name="Barbi F."/>
            <person name="Kohler A."/>
            <person name="Barry K."/>
            <person name="Baskaran P."/>
            <person name="Daum C."/>
            <person name="Fauchery L."/>
            <person name="Ihrmark K."/>
            <person name="Kuo A."/>
            <person name="LaButti K."/>
            <person name="Lipzen A."/>
            <person name="Morin E."/>
            <person name="Grigoriev I.V."/>
            <person name="Henrissat B."/>
            <person name="Lindahl B."/>
            <person name="Martin F."/>
        </authorList>
    </citation>
    <scope>NUCLEOTIDE SEQUENCE</scope>
    <source>
        <strain evidence="3">JB14</strain>
    </source>
</reference>
<keyword evidence="4" id="KW-1185">Reference proteome</keyword>
<proteinExistence type="predicted"/>
<evidence type="ECO:0000256" key="1">
    <source>
        <dbReference type="SAM" id="MobiDB-lite"/>
    </source>
</evidence>
<name>A0A6A4H974_9AGAR</name>
<feature type="region of interest" description="Disordered" evidence="1">
    <location>
        <begin position="1"/>
        <end position="21"/>
    </location>
</feature>
<dbReference type="Proteomes" id="UP000799118">
    <property type="component" value="Unassembled WGS sequence"/>
</dbReference>
<evidence type="ECO:0000259" key="2">
    <source>
        <dbReference type="Pfam" id="PF20149"/>
    </source>
</evidence>
<dbReference type="OrthoDB" id="3244572at2759"/>